<reference evidence="2" key="1">
    <citation type="submission" date="2022-11" db="UniProtKB">
        <authorList>
            <consortium name="WormBaseParasite"/>
        </authorList>
    </citation>
    <scope>IDENTIFICATION</scope>
</reference>
<dbReference type="WBParaSite" id="jg8046">
    <property type="protein sequence ID" value="jg8046"/>
    <property type="gene ID" value="jg8046"/>
</dbReference>
<evidence type="ECO:0000313" key="2">
    <source>
        <dbReference type="WBParaSite" id="jg8046"/>
    </source>
</evidence>
<dbReference type="AlphaFoldDB" id="A0A915EPB8"/>
<name>A0A915EPB8_9BILA</name>
<sequence>MDVLLNGFCQMALLPNEKRPAVEKKQVGHRGYFKRGSFSPKEGIASLFISFCRLVGSQAMCIRKKETKSVNSIKEVKITAVPAKENVSNTQVFPPSSQFQLLSSNETQVTRQQDDSLRSLNPEVKDAKRAGEIEKRGAVSAKKRKDYKTFNVEEMSNFDKTITQAQETEADAVEKPEKTPSLLKRNKFFANSVFLNRIRREVVRARRDALTNLGSSSKTVVAAVRAGLTDEQIVAVPSVLALQRQLQRSRQPVGASSVDKAVDQVVWLDFFRETEQAYPL</sequence>
<protein>
    <submittedName>
        <fullName evidence="2">Uncharacterized protein</fullName>
    </submittedName>
</protein>
<accession>A0A915EPB8</accession>
<evidence type="ECO:0000313" key="1">
    <source>
        <dbReference type="Proteomes" id="UP000887574"/>
    </source>
</evidence>
<proteinExistence type="predicted"/>
<dbReference type="Proteomes" id="UP000887574">
    <property type="component" value="Unplaced"/>
</dbReference>
<keyword evidence="1" id="KW-1185">Reference proteome</keyword>
<organism evidence="1 2">
    <name type="scientific">Ditylenchus dipsaci</name>
    <dbReference type="NCBI Taxonomy" id="166011"/>
    <lineage>
        <taxon>Eukaryota</taxon>
        <taxon>Metazoa</taxon>
        <taxon>Ecdysozoa</taxon>
        <taxon>Nematoda</taxon>
        <taxon>Chromadorea</taxon>
        <taxon>Rhabditida</taxon>
        <taxon>Tylenchina</taxon>
        <taxon>Tylenchomorpha</taxon>
        <taxon>Sphaerularioidea</taxon>
        <taxon>Anguinidae</taxon>
        <taxon>Anguininae</taxon>
        <taxon>Ditylenchus</taxon>
    </lineage>
</organism>